<organism evidence="2 3">
    <name type="scientific">Riccia sorocarpa</name>
    <dbReference type="NCBI Taxonomy" id="122646"/>
    <lineage>
        <taxon>Eukaryota</taxon>
        <taxon>Viridiplantae</taxon>
        <taxon>Streptophyta</taxon>
        <taxon>Embryophyta</taxon>
        <taxon>Marchantiophyta</taxon>
        <taxon>Marchantiopsida</taxon>
        <taxon>Marchantiidae</taxon>
        <taxon>Marchantiales</taxon>
        <taxon>Ricciaceae</taxon>
        <taxon>Riccia</taxon>
    </lineage>
</organism>
<dbReference type="Pfam" id="PF12165">
    <property type="entry name" value="Alfin"/>
    <property type="match status" value="1"/>
</dbReference>
<comment type="caution">
    <text evidence="2">The sequence shown here is derived from an EMBL/GenBank/DDBJ whole genome shotgun (WGS) entry which is preliminary data.</text>
</comment>
<accession>A0ABD3I8J6</accession>
<name>A0ABD3I8J6_9MARC</name>
<sequence length="241" mass="26692">MEPGSGNGDAAAAEDENVVSPVEHIFRHIFNRRIGIVKALTVDFDKFFAECDPDKENLCLYGLGNGKWVVGLPEEKVPSEFPEPAVGINFTRDGMPVNQWLNFVALHSDAWLFGLAAFYTALHEVSERKRLFCMLCDVPSVYDVVTGKAAPFSTKCSTPIFKEPNVEAVVVNGTKKRVRFEDNTCQELSLFNGLCANDPESSNKTDMMVMDQREGSRCGMFQLNQALGSEATAIIECMFTD</sequence>
<reference evidence="2 3" key="1">
    <citation type="submission" date="2024-09" db="EMBL/GenBank/DDBJ databases">
        <title>Chromosome-scale assembly of Riccia sorocarpa.</title>
        <authorList>
            <person name="Paukszto L."/>
        </authorList>
    </citation>
    <scope>NUCLEOTIDE SEQUENCE [LARGE SCALE GENOMIC DNA]</scope>
    <source>
        <strain evidence="2">LP-2024</strain>
        <tissue evidence="2">Aerial parts of the thallus</tissue>
    </source>
</reference>
<dbReference type="InterPro" id="IPR021998">
    <property type="entry name" value="Alfin_N"/>
</dbReference>
<evidence type="ECO:0000313" key="2">
    <source>
        <dbReference type="EMBL" id="KAL3698720.1"/>
    </source>
</evidence>
<feature type="domain" description="Alfin N-terminal" evidence="1">
    <location>
        <begin position="22"/>
        <end position="146"/>
    </location>
</feature>
<dbReference type="PANTHER" id="PTHR12321:SF98">
    <property type="entry name" value="PHD FINGER PROTEIN ALFIN-LIKE 5"/>
    <property type="match status" value="1"/>
</dbReference>
<dbReference type="AlphaFoldDB" id="A0ABD3I8J6"/>
<dbReference type="PANTHER" id="PTHR12321">
    <property type="entry name" value="CPG BINDING PROTEIN"/>
    <property type="match status" value="1"/>
</dbReference>
<evidence type="ECO:0000313" key="3">
    <source>
        <dbReference type="Proteomes" id="UP001633002"/>
    </source>
</evidence>
<proteinExistence type="predicted"/>
<evidence type="ECO:0000259" key="1">
    <source>
        <dbReference type="Pfam" id="PF12165"/>
    </source>
</evidence>
<dbReference type="EMBL" id="JBJQOH010000002">
    <property type="protein sequence ID" value="KAL3698720.1"/>
    <property type="molecule type" value="Genomic_DNA"/>
</dbReference>
<dbReference type="Proteomes" id="UP001633002">
    <property type="component" value="Unassembled WGS sequence"/>
</dbReference>
<gene>
    <name evidence="2" type="ORF">R1sor_012796</name>
</gene>
<keyword evidence="3" id="KW-1185">Reference proteome</keyword>
<dbReference type="InterPro" id="IPR045104">
    <property type="entry name" value="Alfin"/>
</dbReference>
<protein>
    <recommendedName>
        <fullName evidence="1">Alfin N-terminal domain-containing protein</fullName>
    </recommendedName>
</protein>